<evidence type="ECO:0000256" key="9">
    <source>
        <dbReference type="ARBA" id="ARBA00022840"/>
    </source>
</evidence>
<dbReference type="CDD" id="cd18808">
    <property type="entry name" value="SF1_C_Upf1"/>
    <property type="match status" value="1"/>
</dbReference>
<keyword evidence="10" id="KW-0482">Metalloprotease</keyword>
<proteinExistence type="inferred from homology"/>
<dbReference type="GO" id="GO:0005524">
    <property type="term" value="F:ATP binding"/>
    <property type="evidence" value="ECO:0007669"/>
    <property type="project" value="UniProtKB-KW"/>
</dbReference>
<feature type="domain" description="Co-chaperone DjlA N-terminal" evidence="12">
    <location>
        <begin position="303"/>
        <end position="399"/>
    </location>
</feature>
<feature type="domain" description="DNA2/NAM7 helicase helicase" evidence="13">
    <location>
        <begin position="1623"/>
        <end position="1668"/>
    </location>
</feature>
<evidence type="ECO:0000256" key="6">
    <source>
        <dbReference type="ARBA" id="ARBA00022801"/>
    </source>
</evidence>
<dbReference type="SUPFAM" id="SSF158682">
    <property type="entry name" value="TerB-like"/>
    <property type="match status" value="1"/>
</dbReference>
<dbReference type="Pfam" id="PF01435">
    <property type="entry name" value="Peptidase_M48"/>
    <property type="match status" value="1"/>
</dbReference>
<dbReference type="Pfam" id="PF13087">
    <property type="entry name" value="AAA_12"/>
    <property type="match status" value="1"/>
</dbReference>
<reference evidence="15 16" key="1">
    <citation type="journal article" date="2022" name="IScience">
        <title>An ultrasensitive nanofiber-based assay for enzymatic hydrolysis and deep-sea microbial degradation of cellulose.</title>
        <authorList>
            <person name="Tsudome M."/>
            <person name="Tachioka M."/>
            <person name="Miyazaki M."/>
            <person name="Uchimura K."/>
            <person name="Tsuda M."/>
            <person name="Takaki Y."/>
            <person name="Deguchi S."/>
        </authorList>
    </citation>
    <scope>NUCLEOTIDE SEQUENCE [LARGE SCALE GENOMIC DNA]</scope>
    <source>
        <strain evidence="15 16">GE09</strain>
    </source>
</reference>
<keyword evidence="9" id="KW-0067">ATP-binding</keyword>
<dbReference type="Pfam" id="PF13086">
    <property type="entry name" value="AAA_11"/>
    <property type="match status" value="1"/>
</dbReference>
<dbReference type="KEGG" id="marq:MARGE09_P2845"/>
<organism evidence="15 16">
    <name type="scientific">Marinagarivorans cellulosilyticus</name>
    <dbReference type="NCBI Taxonomy" id="2721545"/>
    <lineage>
        <taxon>Bacteria</taxon>
        <taxon>Pseudomonadati</taxon>
        <taxon>Pseudomonadota</taxon>
        <taxon>Gammaproteobacteria</taxon>
        <taxon>Cellvibrionales</taxon>
        <taxon>Cellvibrionaceae</taxon>
        <taxon>Marinagarivorans</taxon>
    </lineage>
</organism>
<feature type="domain" description="Peptidase M48" evidence="11">
    <location>
        <begin position="111"/>
        <end position="242"/>
    </location>
</feature>
<evidence type="ECO:0000256" key="8">
    <source>
        <dbReference type="ARBA" id="ARBA00022833"/>
    </source>
</evidence>
<keyword evidence="6" id="KW-0378">Hydrolase</keyword>
<dbReference type="InterPro" id="IPR029024">
    <property type="entry name" value="TerB-like"/>
</dbReference>
<keyword evidence="4" id="KW-0479">Metal-binding</keyword>
<dbReference type="InterPro" id="IPR047187">
    <property type="entry name" value="SF1_C_Upf1"/>
</dbReference>
<dbReference type="InterPro" id="IPR025103">
    <property type="entry name" value="DUF4011"/>
</dbReference>
<dbReference type="PANTHER" id="PTHR43788:SF8">
    <property type="entry name" value="DNA-BINDING PROTEIN SMUBP-2"/>
    <property type="match status" value="1"/>
</dbReference>
<dbReference type="Pfam" id="PF05099">
    <property type="entry name" value="TerB"/>
    <property type="match status" value="1"/>
</dbReference>
<evidence type="ECO:0000259" key="12">
    <source>
        <dbReference type="Pfam" id="PF05099"/>
    </source>
</evidence>
<dbReference type="Gene3D" id="1.10.3680.10">
    <property type="entry name" value="TerB-like"/>
    <property type="match status" value="1"/>
</dbReference>
<gene>
    <name evidence="15" type="ORF">MARGE09_P2845</name>
</gene>
<evidence type="ECO:0000256" key="2">
    <source>
        <dbReference type="ARBA" id="ARBA00007913"/>
    </source>
</evidence>
<evidence type="ECO:0000256" key="3">
    <source>
        <dbReference type="ARBA" id="ARBA00022670"/>
    </source>
</evidence>
<keyword evidence="8" id="KW-0862">Zinc</keyword>
<evidence type="ECO:0000259" key="13">
    <source>
        <dbReference type="Pfam" id="PF13086"/>
    </source>
</evidence>
<comment type="similarity">
    <text evidence="2">Belongs to the DNA2/NAM7 helicase family.</text>
</comment>
<evidence type="ECO:0000313" key="15">
    <source>
        <dbReference type="EMBL" id="BCD98644.1"/>
    </source>
</evidence>
<dbReference type="PANTHER" id="PTHR43788">
    <property type="entry name" value="DNA2/NAM7 HELICASE FAMILY MEMBER"/>
    <property type="match status" value="1"/>
</dbReference>
<comment type="cofactor">
    <cofactor evidence="1">
        <name>Zn(2+)</name>
        <dbReference type="ChEBI" id="CHEBI:29105"/>
    </cofactor>
</comment>
<dbReference type="GO" id="GO:0004222">
    <property type="term" value="F:metalloendopeptidase activity"/>
    <property type="evidence" value="ECO:0007669"/>
    <property type="project" value="InterPro"/>
</dbReference>
<keyword evidence="3" id="KW-0645">Protease</keyword>
<dbReference type="Proteomes" id="UP001320119">
    <property type="component" value="Chromosome"/>
</dbReference>
<dbReference type="GO" id="GO:0006508">
    <property type="term" value="P:proteolysis"/>
    <property type="evidence" value="ECO:0007669"/>
    <property type="project" value="UniProtKB-KW"/>
</dbReference>
<dbReference type="InterPro" id="IPR001915">
    <property type="entry name" value="Peptidase_M48"/>
</dbReference>
<name>A0AAN2BL26_9GAMM</name>
<evidence type="ECO:0000256" key="4">
    <source>
        <dbReference type="ARBA" id="ARBA00022723"/>
    </source>
</evidence>
<protein>
    <submittedName>
        <fullName evidence="15">Uncharacterized protein</fullName>
    </submittedName>
</protein>
<feature type="domain" description="DNA2/NAM7 helicase-like C-terminal" evidence="14">
    <location>
        <begin position="1707"/>
        <end position="1902"/>
    </location>
</feature>
<evidence type="ECO:0000259" key="11">
    <source>
        <dbReference type="Pfam" id="PF01435"/>
    </source>
</evidence>
<dbReference type="GO" id="GO:0046872">
    <property type="term" value="F:metal ion binding"/>
    <property type="evidence" value="ECO:0007669"/>
    <property type="project" value="UniProtKB-KW"/>
</dbReference>
<accession>A0AAN2BL26</accession>
<dbReference type="InterPro" id="IPR041679">
    <property type="entry name" value="DNA2/NAM7-like_C"/>
</dbReference>
<dbReference type="CDD" id="cd07176">
    <property type="entry name" value="terB"/>
    <property type="match status" value="1"/>
</dbReference>
<dbReference type="SUPFAM" id="SSF52540">
    <property type="entry name" value="P-loop containing nucleoside triphosphate hydrolases"/>
    <property type="match status" value="2"/>
</dbReference>
<dbReference type="InterPro" id="IPR007791">
    <property type="entry name" value="DjlA_N"/>
</dbReference>
<sequence>MELLSNVAEIRANQIEKLRFSGEGLYSSQLRELLGKLDPIQAPKGDRIRRQLMTRSLLLSEGMSPKAYSEARACAARFGIASSVEIYQAAGSENAAMHFCADPVLLEIQGRLLSLLDDEGLRAVLGHELGHYLAHGIDNPECAVSLAAQHILYSETAPDSWVDVARRLSMSAELTADRFGLLACGSLDGALRLSMVVVTGLPSSDLNWDTGAYLEQSKALIDYMRQEGETAEGTSHPEHGLRAWAQWLFSETDVYHELTGLGPGTRTLEEIDREILEILGTPHIELDDAQTFEEPLPEVQECALAACVLVAHADGEVHETEIEAIEHVFEHLVPHWREVLEHETAYQRFQELASVLYVAGPRAQRSLFMLLFHVVAADGEVTTAELAEVLKIGNALGCSALFHQFLVGMLGKDPVIAADQIAIRESIPLAAESKQVEHALQVYFKRIQSQGGGEVTARRLFRLTGESRFTEKVRRVLHRAAANSGVDIEPALTEDLDGQHRLVSQKAAENTSSVKPAVAPSEATQRLLHTVSKLRDKLVSGDGRSPSVRLREIRRGRSFDCYQLEGISVGLAERVIELVRGETETVLVNSEDALSHEAAARCQRQLIDLLREHQSRMEETGADELYLGTTFVSAVLNRYLLRAPLILYNVALVRTASSISLNTPREDSALANQALLQTMARLSGKPWTEALASQADDAAREGQLAVLEFLQNQGFKVVGGLGELQPLRNRNDEFEDWVDDRIELENCAVLGLFPQSRSDLLHDYDGLLEQLSAKAAASPLLSSAVNLLPSELKALVADPDPVPTENSENPPNLPIIQADPVQRTVIETARSKPAMVIDGPPGTGKSQVIVNLICDALLLGKKVAVVCEKRAALDVVVNRMQAEGLRHLLALVHDVKDDRKDLYEQIVERIESSELATADRGEPLSVVADQLNQAVKPLAELRAPLHLEQSGLTLGRAITLMSGLDIAPIAAPATLFQVHRNTIEALALQFEELKSSARLWSSDSLWRSPKSTNNRASFANANESDRQLLQTQLDKAVTTREEFETAFQSTGLPLDSNTLKQILGLHDRLVPFLVQQSKADSEQLEQNQALFTLLVTHGSESLSDFVNASQKLEQQLLATGLDAHRPTLQKLVQARSTLVEFKSLAERDESELRAVSAWLHCGDVHKFTDAHVQCASLWKQSREALEQYKNRVTWTDNEVFINSFETIRRFVGRWQRFFMPGWWSARSVFLSQVQLQWSGSDSVNLSPAFLAKFENFRKSAKCWRALDELLHTSGARDFPDATDEARKQLSVIDKGQTVARGITSAEGQLQPLALWPAPAAPEAWRAWGERIDAMLEVLPTLAALTKARTTLSEQAPLLKLPETASDMSAIKQCISVLMGLLKQRDTLQSLRAWPTDDKAHTALSELYGTLQQLVKVRATYASLLEALKALQPHFPWLSVGSTLRRLKDMQQHWSSDFEDLVKSDQKLAKCVDLWADSPELLGILASIDGSEKLSWEIHVTGLWAKEVADQLLKSLPQLSTSNRLLSDNEKTLAKHFRSLQGASHTQVAKAVIATQNDNDWYREPPAEKGSRRSPIQSIKEAMLKEARKQRRIMPLRSFVRQYVDKGLLDAMPVWLLSPETMAQLFPREPVFDLVIIDEASQCTVETGLPVLMRAKKIVIAGDEHQMPPSNYFKSSGDSEDTQEEEGEIPTDVMDAESLLVLARDRCFHQRLSWHYRCQFEELIAFSNHAIYQGDLRSIPATQSRQAPAAISWHKVENASYEEGSNPNEAAVVVDLMYQLLCKNPVSSIGIITFNLKQRRTILDEIDSRMAEDNSFAEVIQKAITAEQIDQRPFVKNLENVQGDERDQIIFSLGHAPRQRQRKDGKGDWYVPARFGPLGQRGGERRLNVAASRAKQGIHIVSSFEPTMLSVANAKHNGPRLFKGFLEYCQKMADGRRSEAERVLDVLRGNRLHDRKSNELPNTHYVPLKVQLLLALESMGYSVELDVGDSDFRVHVAITDPRDNGRYALGLMCEEGSTVSDPFEVHVHIPAVLKLRGWNLLHINAVDWGLRQQAVLGEIVELVGRP</sequence>
<evidence type="ECO:0000259" key="14">
    <source>
        <dbReference type="Pfam" id="PF13087"/>
    </source>
</evidence>
<evidence type="ECO:0000256" key="7">
    <source>
        <dbReference type="ARBA" id="ARBA00022806"/>
    </source>
</evidence>
<evidence type="ECO:0000256" key="5">
    <source>
        <dbReference type="ARBA" id="ARBA00022741"/>
    </source>
</evidence>
<dbReference type="GO" id="GO:0043139">
    <property type="term" value="F:5'-3' DNA helicase activity"/>
    <property type="evidence" value="ECO:0007669"/>
    <property type="project" value="TreeGrafter"/>
</dbReference>
<evidence type="ECO:0000313" key="16">
    <source>
        <dbReference type="Proteomes" id="UP001320119"/>
    </source>
</evidence>
<dbReference type="InterPro" id="IPR050534">
    <property type="entry name" value="Coronavir_polyprotein_1ab"/>
</dbReference>
<dbReference type="InterPro" id="IPR027417">
    <property type="entry name" value="P-loop_NTPase"/>
</dbReference>
<dbReference type="Gene3D" id="3.40.50.300">
    <property type="entry name" value="P-loop containing nucleotide triphosphate hydrolases"/>
    <property type="match status" value="3"/>
</dbReference>
<dbReference type="Pfam" id="PF13195">
    <property type="entry name" value="DUF4011"/>
    <property type="match status" value="1"/>
</dbReference>
<evidence type="ECO:0000256" key="1">
    <source>
        <dbReference type="ARBA" id="ARBA00001947"/>
    </source>
</evidence>
<dbReference type="InterPro" id="IPR041677">
    <property type="entry name" value="DNA2/NAM7_AAA_11"/>
</dbReference>
<keyword evidence="5" id="KW-0547">Nucleotide-binding</keyword>
<keyword evidence="7" id="KW-0347">Helicase</keyword>
<keyword evidence="16" id="KW-1185">Reference proteome</keyword>
<dbReference type="EMBL" id="AP023086">
    <property type="protein sequence ID" value="BCD98644.1"/>
    <property type="molecule type" value="Genomic_DNA"/>
</dbReference>
<evidence type="ECO:0000256" key="10">
    <source>
        <dbReference type="ARBA" id="ARBA00023049"/>
    </source>
</evidence>